<dbReference type="InterPro" id="IPR036361">
    <property type="entry name" value="SAP_dom_sf"/>
</dbReference>
<dbReference type="PANTHER" id="PTHR19923">
    <property type="entry name" value="WD40 REPEAT PROTEINPRL1/PRL2-RELATED"/>
    <property type="match status" value="1"/>
</dbReference>
<feature type="compositionally biased region" description="Basic and acidic residues" evidence="5">
    <location>
        <begin position="564"/>
        <end position="582"/>
    </location>
</feature>
<dbReference type="PROSITE" id="PS00678">
    <property type="entry name" value="WD_REPEATS_1"/>
    <property type="match status" value="2"/>
</dbReference>
<dbReference type="PROSITE" id="PS50082">
    <property type="entry name" value="WD_REPEATS_2"/>
    <property type="match status" value="5"/>
</dbReference>
<evidence type="ECO:0000313" key="8">
    <source>
        <dbReference type="Proteomes" id="UP000053237"/>
    </source>
</evidence>
<feature type="compositionally biased region" description="Basic and acidic residues" evidence="5">
    <location>
        <begin position="611"/>
        <end position="648"/>
    </location>
</feature>
<protein>
    <recommendedName>
        <fullName evidence="6">SAP domain-containing protein</fullName>
    </recommendedName>
</protein>
<dbReference type="Pfam" id="PF18592">
    <property type="entry name" value="Tho1_MOS11_C"/>
    <property type="match status" value="1"/>
</dbReference>
<dbReference type="GO" id="GO:0000398">
    <property type="term" value="P:mRNA splicing, via spliceosome"/>
    <property type="evidence" value="ECO:0007669"/>
    <property type="project" value="InterPro"/>
</dbReference>
<dbReference type="Proteomes" id="UP000053237">
    <property type="component" value="Unassembled WGS sequence"/>
</dbReference>
<dbReference type="PRINTS" id="PR00320">
    <property type="entry name" value="GPROTEINBRPT"/>
</dbReference>
<dbReference type="InterPro" id="IPR040746">
    <property type="entry name" value="THO1_MOS11_C"/>
</dbReference>
<name>A0A024GC21_9STRA</name>
<dbReference type="OrthoDB" id="10256122at2759"/>
<dbReference type="Pfam" id="PF02037">
    <property type="entry name" value="SAP"/>
    <property type="match status" value="1"/>
</dbReference>
<evidence type="ECO:0000313" key="7">
    <source>
        <dbReference type="EMBL" id="CCI44090.1"/>
    </source>
</evidence>
<dbReference type="EMBL" id="CAIX01000061">
    <property type="protein sequence ID" value="CCI44090.1"/>
    <property type="molecule type" value="Genomic_DNA"/>
</dbReference>
<evidence type="ECO:0000256" key="3">
    <source>
        <dbReference type="ARBA" id="ARBA00025726"/>
    </source>
</evidence>
<feature type="domain" description="SAP" evidence="6">
    <location>
        <begin position="497"/>
        <end position="531"/>
    </location>
</feature>
<dbReference type="Gene3D" id="2.130.10.10">
    <property type="entry name" value="YVTN repeat-like/Quinoprotein amine dehydrogenase"/>
    <property type="match status" value="1"/>
</dbReference>
<dbReference type="SMART" id="SM00320">
    <property type="entry name" value="WD40"/>
    <property type="match status" value="7"/>
</dbReference>
<dbReference type="FunFam" id="2.130.10.10:FF:000012">
    <property type="entry name" value="Putative pleiotropic regulator 1"/>
    <property type="match status" value="1"/>
</dbReference>
<dbReference type="GO" id="GO:0000974">
    <property type="term" value="C:Prp19 complex"/>
    <property type="evidence" value="ECO:0007669"/>
    <property type="project" value="TreeGrafter"/>
</dbReference>
<feature type="compositionally biased region" description="Low complexity" evidence="5">
    <location>
        <begin position="600"/>
        <end position="610"/>
    </location>
</feature>
<dbReference type="InterPro" id="IPR015943">
    <property type="entry name" value="WD40/YVTN_repeat-like_dom_sf"/>
</dbReference>
<feature type="repeat" description="WD" evidence="4">
    <location>
        <begin position="213"/>
        <end position="254"/>
    </location>
</feature>
<feature type="repeat" description="WD" evidence="4">
    <location>
        <begin position="297"/>
        <end position="338"/>
    </location>
</feature>
<reference evidence="7 8" key="1">
    <citation type="submission" date="2012-05" db="EMBL/GenBank/DDBJ databases">
        <title>Recombination and specialization in a pathogen metapopulation.</title>
        <authorList>
            <person name="Gardiner A."/>
            <person name="Kemen E."/>
            <person name="Schultz-Larsen T."/>
            <person name="MacLean D."/>
            <person name="Van Oosterhout C."/>
            <person name="Jones J.D.G."/>
        </authorList>
    </citation>
    <scope>NUCLEOTIDE SEQUENCE [LARGE SCALE GENOMIC DNA]</scope>
    <source>
        <strain evidence="7 8">Ac Nc2</strain>
    </source>
</reference>
<dbReference type="STRING" id="65357.A0A024GC21"/>
<dbReference type="InterPro" id="IPR001680">
    <property type="entry name" value="WD40_rpt"/>
</dbReference>
<dbReference type="GO" id="GO:0071013">
    <property type="term" value="C:catalytic step 2 spliceosome"/>
    <property type="evidence" value="ECO:0007669"/>
    <property type="project" value="TreeGrafter"/>
</dbReference>
<dbReference type="InParanoid" id="A0A024GC21"/>
<dbReference type="InterPro" id="IPR045241">
    <property type="entry name" value="Prp46/PLRG1-like"/>
</dbReference>
<comment type="similarity">
    <text evidence="3">Belongs to the WD repeat PRL1/PRL2 family.</text>
</comment>
<accession>A0A024GC21</accession>
<dbReference type="InterPro" id="IPR020472">
    <property type="entry name" value="WD40_PAC1"/>
</dbReference>
<feature type="region of interest" description="Disordered" evidence="5">
    <location>
        <begin position="547"/>
        <end position="582"/>
    </location>
</feature>
<evidence type="ECO:0000259" key="6">
    <source>
        <dbReference type="PROSITE" id="PS50800"/>
    </source>
</evidence>
<feature type="region of interest" description="Disordered" evidence="5">
    <location>
        <begin position="600"/>
        <end position="648"/>
    </location>
</feature>
<keyword evidence="2" id="KW-0677">Repeat</keyword>
<feature type="repeat" description="WD" evidence="4">
    <location>
        <begin position="255"/>
        <end position="296"/>
    </location>
</feature>
<keyword evidence="8" id="KW-1185">Reference proteome</keyword>
<sequence>MEIETTQELREKISTSVLRTSEIFALTKHSNLNGYNYAPTKKIRVCTKLNDKYLRLPTQLIKDDDTFANTLGNQVTNKSVSDSQPSSAVTNDGSQDFVQCLAEEMETQHRQNGQSTLGSTRSSALTTYEKKPTMNGGSSIIPLTHNSITRRRAAEVPKPKWHAPWKLKRVISGHLGWVRAIAIDPTNDWFVTGAADRTIKVWDLASGQLRLTLTGHINTIRGLEVSPRHPYLFSAAEDKKVLCWDLECNKVIRSYHGHLSGVFSLKLHPTLDVLITGGRDAVARVWDMRSKQQIHVLSGHHGTVWSLETQGTDPQVITGSADSTIKLWDLAAGKVMTTLTHHKKAIRALAKSPMDHTFVSGAADNIKKWNCREGVFLRNLSGHNAVVNSLAINQDGVIVSSADNGSMHFWDYDTGHCFQKELTKVQPGSLDSECGIYASMFDKTGLRLITCEADKTIKVWHEDIEASEESHPIDMKQWTKDFTAPKRFRLYMTAMNPKKMKVGELRAELDKRGLSSNGLKTELIQRLELALDAEEFGSEAQMLNDFEPSAEESATSPKMGGECKVIESPRNRKNTEGSKVWKDPSFSSAVEVSITSSAITTPNDSATTTTAKDDVASESKTTKTTTFEKKEKIQEEDSHESIQAKQNITEEEKRKLRAEKYGIEASLEEKKALRAKRFNVEAATGTPGPLSKAEETSTKLGAVSIKEEKLRQAKRAERFGIITADTLEAKKKERAERFGLNVEEKRRLHRAERFGIDTPETLQVKKQRRMERFAGIVN</sequence>
<feature type="repeat" description="WD" evidence="4">
    <location>
        <begin position="380"/>
        <end position="420"/>
    </location>
</feature>
<keyword evidence="1 4" id="KW-0853">WD repeat</keyword>
<dbReference type="PROSITE" id="PS50294">
    <property type="entry name" value="WD_REPEATS_REGION"/>
    <property type="match status" value="5"/>
</dbReference>
<dbReference type="GO" id="GO:0071011">
    <property type="term" value="C:precatalytic spliceosome"/>
    <property type="evidence" value="ECO:0007669"/>
    <property type="project" value="TreeGrafter"/>
</dbReference>
<dbReference type="AlphaFoldDB" id="A0A024GC21"/>
<evidence type="ECO:0000256" key="2">
    <source>
        <dbReference type="ARBA" id="ARBA00022737"/>
    </source>
</evidence>
<dbReference type="PROSITE" id="PS50800">
    <property type="entry name" value="SAP"/>
    <property type="match status" value="1"/>
</dbReference>
<comment type="caution">
    <text evidence="7">The sequence shown here is derived from an EMBL/GenBank/DDBJ whole genome shotgun (WGS) entry which is preliminary data.</text>
</comment>
<evidence type="ECO:0000256" key="1">
    <source>
        <dbReference type="ARBA" id="ARBA00022574"/>
    </source>
</evidence>
<dbReference type="SUPFAM" id="SSF68906">
    <property type="entry name" value="SAP domain"/>
    <property type="match status" value="1"/>
</dbReference>
<dbReference type="Pfam" id="PF00400">
    <property type="entry name" value="WD40"/>
    <property type="match status" value="7"/>
</dbReference>
<evidence type="ECO:0000256" key="5">
    <source>
        <dbReference type="SAM" id="MobiDB-lite"/>
    </source>
</evidence>
<organism evidence="7 8">
    <name type="scientific">Albugo candida</name>
    <dbReference type="NCBI Taxonomy" id="65357"/>
    <lineage>
        <taxon>Eukaryota</taxon>
        <taxon>Sar</taxon>
        <taxon>Stramenopiles</taxon>
        <taxon>Oomycota</taxon>
        <taxon>Peronosporomycetes</taxon>
        <taxon>Albuginales</taxon>
        <taxon>Albuginaceae</taxon>
        <taxon>Albugo</taxon>
    </lineage>
</organism>
<dbReference type="InterPro" id="IPR019775">
    <property type="entry name" value="WD40_repeat_CS"/>
</dbReference>
<evidence type="ECO:0000256" key="4">
    <source>
        <dbReference type="PROSITE-ProRule" id="PRU00221"/>
    </source>
</evidence>
<dbReference type="PANTHER" id="PTHR19923:SF0">
    <property type="entry name" value="PLEIOTROPIC REGULATOR 1"/>
    <property type="match status" value="1"/>
</dbReference>
<proteinExistence type="inferred from homology"/>
<dbReference type="InterPro" id="IPR036322">
    <property type="entry name" value="WD40_repeat_dom_sf"/>
</dbReference>
<dbReference type="CDD" id="cd00200">
    <property type="entry name" value="WD40"/>
    <property type="match status" value="1"/>
</dbReference>
<dbReference type="SMART" id="SM00513">
    <property type="entry name" value="SAP"/>
    <property type="match status" value="1"/>
</dbReference>
<dbReference type="SUPFAM" id="SSF50978">
    <property type="entry name" value="WD40 repeat-like"/>
    <property type="match status" value="1"/>
</dbReference>
<feature type="repeat" description="WD" evidence="4">
    <location>
        <begin position="171"/>
        <end position="212"/>
    </location>
</feature>
<gene>
    <name evidence="7" type="ORF">BN9_048740</name>
</gene>
<dbReference type="InterPro" id="IPR003034">
    <property type="entry name" value="SAP_dom"/>
</dbReference>
<dbReference type="Gene3D" id="1.10.720.30">
    <property type="entry name" value="SAP domain"/>
    <property type="match status" value="1"/>
</dbReference>